<feature type="transmembrane region" description="Helical" evidence="7">
    <location>
        <begin position="14"/>
        <end position="35"/>
    </location>
</feature>
<dbReference type="OrthoDB" id="23833at2157"/>
<evidence type="ECO:0000256" key="5">
    <source>
        <dbReference type="ARBA" id="ARBA00023004"/>
    </source>
</evidence>
<accession>H1KWK9</accession>
<feature type="domain" description="4Fe-4S ferredoxin-type" evidence="8">
    <location>
        <begin position="156"/>
        <end position="185"/>
    </location>
</feature>
<evidence type="ECO:0000256" key="3">
    <source>
        <dbReference type="ARBA" id="ARBA00022723"/>
    </source>
</evidence>
<keyword evidence="5" id="KW-0408">Iron</keyword>
<keyword evidence="4" id="KW-0249">Electron transport</keyword>
<dbReference type="Pfam" id="PF13237">
    <property type="entry name" value="Fer4_10"/>
    <property type="match status" value="1"/>
</dbReference>
<dbReference type="InterPro" id="IPR051684">
    <property type="entry name" value="Electron_Trans/Redox"/>
</dbReference>
<keyword evidence="10" id="KW-1185">Reference proteome</keyword>
<keyword evidence="3" id="KW-0479">Metal-binding</keyword>
<keyword evidence="6" id="KW-0411">Iron-sulfur</keyword>
<evidence type="ECO:0000256" key="1">
    <source>
        <dbReference type="ARBA" id="ARBA00022448"/>
    </source>
</evidence>
<organism evidence="9 10">
    <name type="scientific">Methanotorris formicicus Mc-S-70</name>
    <dbReference type="NCBI Taxonomy" id="647171"/>
    <lineage>
        <taxon>Archaea</taxon>
        <taxon>Methanobacteriati</taxon>
        <taxon>Methanobacteriota</taxon>
        <taxon>Methanomada group</taxon>
        <taxon>Methanococci</taxon>
        <taxon>Methanococcales</taxon>
        <taxon>Methanocaldococcaceae</taxon>
        <taxon>Methanotorris</taxon>
    </lineage>
</organism>
<evidence type="ECO:0000256" key="6">
    <source>
        <dbReference type="ARBA" id="ARBA00023014"/>
    </source>
</evidence>
<protein>
    <submittedName>
        <fullName evidence="9">4Fe-4S ferredoxin iron-sulfur binding domain-containing protein</fullName>
    </submittedName>
</protein>
<keyword evidence="1" id="KW-0813">Transport</keyword>
<keyword evidence="2" id="KW-0004">4Fe-4S</keyword>
<reference evidence="9 10" key="1">
    <citation type="submission" date="2011-09" db="EMBL/GenBank/DDBJ databases">
        <title>The draft genome of Methanotorris formicicus Mc-S-70.</title>
        <authorList>
            <consortium name="US DOE Joint Genome Institute (JGI-PGF)"/>
            <person name="Lucas S."/>
            <person name="Han J."/>
            <person name="Lapidus A."/>
            <person name="Cheng J.-F."/>
            <person name="Goodwin L."/>
            <person name="Pitluck S."/>
            <person name="Peters L."/>
            <person name="Land M.L."/>
            <person name="Hauser L."/>
            <person name="Sieprawska-Lupa M."/>
            <person name="Takai K."/>
            <person name="Miyazaki J."/>
            <person name="Whitman W."/>
            <person name="Woyke T.J."/>
        </authorList>
    </citation>
    <scope>NUCLEOTIDE SEQUENCE [LARGE SCALE GENOMIC DNA]</scope>
    <source>
        <strain evidence="9 10">Mc-S-70</strain>
    </source>
</reference>
<dbReference type="Pfam" id="PF12801">
    <property type="entry name" value="Fer4_5"/>
    <property type="match status" value="1"/>
</dbReference>
<dbReference type="GO" id="GO:0016491">
    <property type="term" value="F:oxidoreductase activity"/>
    <property type="evidence" value="ECO:0007669"/>
    <property type="project" value="UniProtKB-ARBA"/>
</dbReference>
<evidence type="ECO:0000313" key="9">
    <source>
        <dbReference type="EMBL" id="EHP89124.1"/>
    </source>
</evidence>
<dbReference type="STRING" id="647171.MetfoDRAFT_0182"/>
<dbReference type="GO" id="GO:0005886">
    <property type="term" value="C:plasma membrane"/>
    <property type="evidence" value="ECO:0007669"/>
    <property type="project" value="TreeGrafter"/>
</dbReference>
<dbReference type="PROSITE" id="PS00198">
    <property type="entry name" value="4FE4S_FER_1"/>
    <property type="match status" value="2"/>
</dbReference>
<dbReference type="EMBL" id="AGJL01000003">
    <property type="protein sequence ID" value="EHP89124.1"/>
    <property type="molecule type" value="Genomic_DNA"/>
</dbReference>
<keyword evidence="7" id="KW-1133">Transmembrane helix</keyword>
<dbReference type="RefSeq" id="WP_007043628.1">
    <property type="nucleotide sequence ID" value="NZ_AGJL01000003.1"/>
</dbReference>
<proteinExistence type="predicted"/>
<dbReference type="PANTHER" id="PTHR30176:SF3">
    <property type="entry name" value="FERREDOXIN-TYPE PROTEIN NAPH"/>
    <property type="match status" value="1"/>
</dbReference>
<dbReference type="InterPro" id="IPR017900">
    <property type="entry name" value="4Fe4S_Fe_S_CS"/>
</dbReference>
<evidence type="ECO:0000256" key="2">
    <source>
        <dbReference type="ARBA" id="ARBA00022485"/>
    </source>
</evidence>
<dbReference type="SUPFAM" id="SSF54862">
    <property type="entry name" value="4Fe-4S ferredoxins"/>
    <property type="match status" value="1"/>
</dbReference>
<dbReference type="AlphaFoldDB" id="H1KWK9"/>
<dbReference type="GO" id="GO:0046872">
    <property type="term" value="F:metal ion binding"/>
    <property type="evidence" value="ECO:0007669"/>
    <property type="project" value="UniProtKB-KW"/>
</dbReference>
<evidence type="ECO:0000256" key="4">
    <source>
        <dbReference type="ARBA" id="ARBA00022982"/>
    </source>
</evidence>
<evidence type="ECO:0000259" key="8">
    <source>
        <dbReference type="PROSITE" id="PS51379"/>
    </source>
</evidence>
<dbReference type="GO" id="GO:0051539">
    <property type="term" value="F:4 iron, 4 sulfur cluster binding"/>
    <property type="evidence" value="ECO:0007669"/>
    <property type="project" value="UniProtKB-KW"/>
</dbReference>
<dbReference type="PATRIC" id="fig|647171.4.peg.180"/>
<keyword evidence="7" id="KW-0812">Transmembrane</keyword>
<dbReference type="InterPro" id="IPR017896">
    <property type="entry name" value="4Fe4S_Fe-S-bd"/>
</dbReference>
<sequence length="197" mass="22465">MIHYLIAKIFGTAIFGRGFCGWGCWIAMILEVLPYKNPSGRVKNLGILRYIVFLLSLGIVLYFWKCGYTIYGSRDKELLWFIVGLAIYYSFGISMAFLFKDNRAFCKYFCPIPVLQKILGRFALLKISIDKNKCINCGLCEKNCPMDIKLLDYKNKGKRVLSTECILCTTCMGVCPKSAIDVKVKFDFGEEILGYRG</sequence>
<dbReference type="PANTHER" id="PTHR30176">
    <property type="entry name" value="FERREDOXIN-TYPE PROTEIN NAPH"/>
    <property type="match status" value="1"/>
</dbReference>
<gene>
    <name evidence="9" type="ORF">MetfoDRAFT_0182</name>
</gene>
<evidence type="ECO:0000256" key="7">
    <source>
        <dbReference type="SAM" id="Phobius"/>
    </source>
</evidence>
<dbReference type="Gene3D" id="3.30.70.20">
    <property type="match status" value="1"/>
</dbReference>
<evidence type="ECO:0000313" key="10">
    <source>
        <dbReference type="Proteomes" id="UP000003706"/>
    </source>
</evidence>
<feature type="transmembrane region" description="Helical" evidence="7">
    <location>
        <begin position="79"/>
        <end position="99"/>
    </location>
</feature>
<comment type="caution">
    <text evidence="9">The sequence shown here is derived from an EMBL/GenBank/DDBJ whole genome shotgun (WGS) entry which is preliminary data.</text>
</comment>
<dbReference type="PROSITE" id="PS51379">
    <property type="entry name" value="4FE4S_FER_2"/>
    <property type="match status" value="2"/>
</dbReference>
<dbReference type="Proteomes" id="UP000003706">
    <property type="component" value="Unassembled WGS sequence"/>
</dbReference>
<name>H1KWK9_9EURY</name>
<feature type="domain" description="4Fe-4S ferredoxin-type" evidence="8">
    <location>
        <begin position="125"/>
        <end position="154"/>
    </location>
</feature>
<keyword evidence="7" id="KW-0472">Membrane</keyword>
<feature type="transmembrane region" description="Helical" evidence="7">
    <location>
        <begin position="47"/>
        <end position="64"/>
    </location>
</feature>